<sequence>MKRGFSAKKEGFDCKKWYEICENKGKTLIIIKTEDDYIFGGFTSVGFTNDKTKWLPNNTNLNYSYIEDPNAFLFSLINERKYPEKFTIKPELSQLAIYYYRANQGPSFGGGNDIHLNCDLRSGFTFFGNTYNLPDGIKPNTNEAKIYLAGSYNQWKVDELETYFI</sequence>
<dbReference type="AlphaFoldDB" id="A0A9Q0LT91"/>
<gene>
    <name evidence="2" type="ORF">M0811_00183</name>
</gene>
<protein>
    <recommendedName>
        <fullName evidence="1">TLDc domain-containing protein</fullName>
    </recommendedName>
</protein>
<dbReference type="Pfam" id="PF07534">
    <property type="entry name" value="TLD"/>
    <property type="match status" value="1"/>
</dbReference>
<comment type="caution">
    <text evidence="2">The sequence shown here is derived from an EMBL/GenBank/DDBJ whole genome shotgun (WGS) entry which is preliminary data.</text>
</comment>
<organism evidence="2 3">
    <name type="scientific">Anaeramoeba ignava</name>
    <name type="common">Anaerobic marine amoeba</name>
    <dbReference type="NCBI Taxonomy" id="1746090"/>
    <lineage>
        <taxon>Eukaryota</taxon>
        <taxon>Metamonada</taxon>
        <taxon>Anaeramoebidae</taxon>
        <taxon>Anaeramoeba</taxon>
    </lineage>
</organism>
<dbReference type="InterPro" id="IPR006571">
    <property type="entry name" value="TLDc_dom"/>
</dbReference>
<evidence type="ECO:0000313" key="3">
    <source>
        <dbReference type="Proteomes" id="UP001149090"/>
    </source>
</evidence>
<dbReference type="PROSITE" id="PS51886">
    <property type="entry name" value="TLDC"/>
    <property type="match status" value="1"/>
</dbReference>
<dbReference type="Proteomes" id="UP001149090">
    <property type="component" value="Unassembled WGS sequence"/>
</dbReference>
<feature type="domain" description="TLDc" evidence="1">
    <location>
        <begin position="1"/>
        <end position="165"/>
    </location>
</feature>
<dbReference type="OrthoDB" id="10256467at2759"/>
<evidence type="ECO:0000313" key="2">
    <source>
        <dbReference type="EMBL" id="KAJ5076865.1"/>
    </source>
</evidence>
<dbReference type="EMBL" id="JAPDFW010000059">
    <property type="protein sequence ID" value="KAJ5076865.1"/>
    <property type="molecule type" value="Genomic_DNA"/>
</dbReference>
<accession>A0A9Q0LT91</accession>
<evidence type="ECO:0000259" key="1">
    <source>
        <dbReference type="PROSITE" id="PS51886"/>
    </source>
</evidence>
<keyword evidence="3" id="KW-1185">Reference proteome</keyword>
<proteinExistence type="predicted"/>
<reference evidence="2" key="1">
    <citation type="submission" date="2022-10" db="EMBL/GenBank/DDBJ databases">
        <title>Novel sulphate-reducing endosymbionts in the free-living metamonad Anaeramoeba.</title>
        <authorList>
            <person name="Jerlstrom-Hultqvist J."/>
            <person name="Cepicka I."/>
            <person name="Gallot-Lavallee L."/>
            <person name="Salas-Leiva D."/>
            <person name="Curtis B.A."/>
            <person name="Zahonova K."/>
            <person name="Pipaliya S."/>
            <person name="Dacks J."/>
            <person name="Roger A.J."/>
        </authorList>
    </citation>
    <scope>NUCLEOTIDE SEQUENCE</scope>
    <source>
        <strain evidence="2">BMAN</strain>
    </source>
</reference>
<name>A0A9Q0LT91_ANAIG</name>